<dbReference type="SMART" id="SM00368">
    <property type="entry name" value="LRR_RI"/>
    <property type="match status" value="5"/>
</dbReference>
<dbReference type="PANTHER" id="PTHR24114">
    <property type="entry name" value="LEUCINE RICH REPEAT FAMILY PROTEIN"/>
    <property type="match status" value="1"/>
</dbReference>
<feature type="compositionally biased region" description="Basic residues" evidence="2">
    <location>
        <begin position="663"/>
        <end position="688"/>
    </location>
</feature>
<dbReference type="InterPro" id="IPR001611">
    <property type="entry name" value="Leu-rich_rpt"/>
</dbReference>
<dbReference type="InterPro" id="IPR052394">
    <property type="entry name" value="LRR-containing"/>
</dbReference>
<evidence type="ECO:0000256" key="2">
    <source>
        <dbReference type="SAM" id="MobiDB-lite"/>
    </source>
</evidence>
<feature type="coiled-coil region" evidence="1">
    <location>
        <begin position="475"/>
        <end position="573"/>
    </location>
</feature>
<evidence type="ECO:0000313" key="3">
    <source>
        <dbReference type="EMBL" id="KAK8838383.1"/>
    </source>
</evidence>
<dbReference type="Pfam" id="PF13516">
    <property type="entry name" value="LRR_6"/>
    <property type="match status" value="4"/>
</dbReference>
<dbReference type="Gene3D" id="3.80.10.10">
    <property type="entry name" value="Ribonuclease Inhibitor"/>
    <property type="match status" value="4"/>
</dbReference>
<dbReference type="Proteomes" id="UP001470230">
    <property type="component" value="Unassembled WGS sequence"/>
</dbReference>
<sequence>MITIDQAINDLYSAKLSDQECEEVECDRLRFIKQVEDGFKINVFDLNYSQSGINVLTRIPKFFRFFPKLKYLHFYSNLFRDSGLSKILEILQENHQITHLDIGCNDLSDGSLICMMDIIKSTNIKSLQLGRREESLQMNRYTKDSLNKIMNVISDQNSLQCFGISGIPLVKQKVVFNAGQFSKHLSNLISHCTKLKTLDISYCGLNDNDQINLAEGFLSNKSIRNLNISHNSFPYRTRIIDGICHLDKMIRLDLSSCELSKSACDIISHRFSIGWGIIDLNLSENPIGTIGISKLFESLSKNDTLVSLNLSDTSLDKGIAKSFHFYLKRTTVLRDLDLSKNNFGDSVSYVFSEVLPTQDTIVNLNLSSCKITDEGSTVLCKAISQNKTIKKLLLKDNFLSRKNGFDLVEILKSNEVLRMVDLTSNQIDCFALDAIETMCQRNKKSAHDRSLHHLKKQYISLSIQSSKIPVLKKQLGNLTDTFRDLNNEIDDLNSQIESYTVTTAANLELTGKNINDYEMLIDQEKKQIDDIQETMKKMENENIKFLNDFQIKNKAEQEMFSNLESQAQKVEQETVSYTDNFNETREKMLKDISLVEKMIKEINDMRNDPSILKHYEIPDYPFDDEYNTMKNNNNNLISQKELKENDLDVMTINEIQKEESPKKKATKQKKGKSKAVVKKPSSKKKIKK</sequence>
<dbReference type="InterPro" id="IPR032675">
    <property type="entry name" value="LRR_dom_sf"/>
</dbReference>
<gene>
    <name evidence="3" type="ORF">M9Y10_033009</name>
</gene>
<dbReference type="PANTHER" id="PTHR24114:SF2">
    <property type="entry name" value="F-BOX DOMAIN-CONTAINING PROTEIN-RELATED"/>
    <property type="match status" value="1"/>
</dbReference>
<accession>A0ABR2GXJ5</accession>
<keyword evidence="1" id="KW-0175">Coiled coil</keyword>
<comment type="caution">
    <text evidence="3">The sequence shown here is derived from an EMBL/GenBank/DDBJ whole genome shotgun (WGS) entry which is preliminary data.</text>
</comment>
<reference evidence="3 4" key="1">
    <citation type="submission" date="2024-04" db="EMBL/GenBank/DDBJ databases">
        <title>Tritrichomonas musculus Genome.</title>
        <authorList>
            <person name="Alves-Ferreira E."/>
            <person name="Grigg M."/>
            <person name="Lorenzi H."/>
            <person name="Galac M."/>
        </authorList>
    </citation>
    <scope>NUCLEOTIDE SEQUENCE [LARGE SCALE GENOMIC DNA]</scope>
    <source>
        <strain evidence="3 4">EAF2021</strain>
    </source>
</reference>
<evidence type="ECO:0000256" key="1">
    <source>
        <dbReference type="SAM" id="Coils"/>
    </source>
</evidence>
<protein>
    <submittedName>
        <fullName evidence="3">Leucine-rich repeat-containing protein 74A</fullName>
    </submittedName>
</protein>
<feature type="region of interest" description="Disordered" evidence="2">
    <location>
        <begin position="653"/>
        <end position="688"/>
    </location>
</feature>
<dbReference type="SUPFAM" id="SSF52047">
    <property type="entry name" value="RNI-like"/>
    <property type="match status" value="1"/>
</dbReference>
<dbReference type="EMBL" id="JAPFFF010000055">
    <property type="protein sequence ID" value="KAK8838383.1"/>
    <property type="molecule type" value="Genomic_DNA"/>
</dbReference>
<evidence type="ECO:0000313" key="4">
    <source>
        <dbReference type="Proteomes" id="UP001470230"/>
    </source>
</evidence>
<proteinExistence type="predicted"/>
<keyword evidence="4" id="KW-1185">Reference proteome</keyword>
<name>A0ABR2GXJ5_9EUKA</name>
<organism evidence="3 4">
    <name type="scientific">Tritrichomonas musculus</name>
    <dbReference type="NCBI Taxonomy" id="1915356"/>
    <lineage>
        <taxon>Eukaryota</taxon>
        <taxon>Metamonada</taxon>
        <taxon>Parabasalia</taxon>
        <taxon>Tritrichomonadida</taxon>
        <taxon>Tritrichomonadidae</taxon>
        <taxon>Tritrichomonas</taxon>
    </lineage>
</organism>